<sequence length="134" mass="15463">MFLHVRGFTGGGFCFMIDDKAVSVQEALIQNGGRFHKATINALNRKNLFNESDLKAFEELAESLHKGLTPCSIRQILRNDYGIDVLKTDYLMLSSSQVEDLKTVYKYARYKVPTGYVLKHSPMYYFYRYLSNVK</sequence>
<dbReference type="EMBL" id="KY630187">
    <property type="protein sequence ID" value="AQW88533.1"/>
    <property type="molecule type" value="Genomic_DNA"/>
</dbReference>
<evidence type="ECO:0000313" key="2">
    <source>
        <dbReference type="Proteomes" id="UP000221837"/>
    </source>
</evidence>
<protein>
    <submittedName>
        <fullName evidence="1">Uncharacterized protein</fullName>
    </submittedName>
</protein>
<accession>A0A1S6U9X1</accession>
<keyword evidence="2" id="KW-1185">Reference proteome</keyword>
<dbReference type="OrthoDB" id="26859at10239"/>
<reference evidence="1" key="1">
    <citation type="submission" date="2017-02" db="EMBL/GenBank/DDBJ databases">
        <title>Genome sequence of Serratia marcescens phage BF.</title>
        <authorList>
            <person name="Casey E."/>
            <person name="Fitzgerald B."/>
            <person name="Mahony J."/>
            <person name="Lugli G."/>
            <person name="Ventura M."/>
            <person name="van Sinderen D."/>
        </authorList>
    </citation>
    <scope>NUCLEOTIDE SEQUENCE [LARGE SCALE GENOMIC DNA]</scope>
</reference>
<gene>
    <name evidence="1" type="ORF">BF_0008</name>
</gene>
<organism evidence="1 2">
    <name type="scientific">Serratia phage BF</name>
    <dbReference type="NCBI Taxonomy" id="1962671"/>
    <lineage>
        <taxon>Viruses</taxon>
        <taxon>Duplodnaviria</taxon>
        <taxon>Heunggongvirae</taxon>
        <taxon>Uroviricota</taxon>
        <taxon>Caudoviricetes</taxon>
        <taxon>Eneladusvirus</taxon>
        <taxon>Eneladusvirus BF</taxon>
    </lineage>
</organism>
<proteinExistence type="predicted"/>
<evidence type="ECO:0000313" key="1">
    <source>
        <dbReference type="EMBL" id="AQW88533.1"/>
    </source>
</evidence>
<name>A0A1S6U9X1_9CAUD</name>
<dbReference type="Proteomes" id="UP000221837">
    <property type="component" value="Genome"/>
</dbReference>